<accession>A0ABW8DAH1</accession>
<keyword evidence="3 9" id="KW-0479">Metal-binding</keyword>
<dbReference type="InterPro" id="IPR009045">
    <property type="entry name" value="Zn_M74/Hedgehog-like"/>
</dbReference>
<comment type="catalytic activity">
    <reaction evidence="1 9">
        <text>D-alanyl-D-alanine + H2O = 2 D-alanine</text>
        <dbReference type="Rhea" id="RHEA:20661"/>
        <dbReference type="ChEBI" id="CHEBI:15377"/>
        <dbReference type="ChEBI" id="CHEBI:57416"/>
        <dbReference type="ChEBI" id="CHEBI:57822"/>
        <dbReference type="EC" id="3.4.13.22"/>
    </reaction>
</comment>
<dbReference type="Gene3D" id="3.30.1380.10">
    <property type="match status" value="1"/>
</dbReference>
<evidence type="ECO:0000256" key="3">
    <source>
        <dbReference type="ARBA" id="ARBA00022723"/>
    </source>
</evidence>
<name>A0ABW8DAH1_9GAMM</name>
<dbReference type="EMBL" id="JBGORX010000008">
    <property type="protein sequence ID" value="MFJ1269712.1"/>
    <property type="molecule type" value="Genomic_DNA"/>
</dbReference>
<dbReference type="Pfam" id="PF01427">
    <property type="entry name" value="Peptidase_M15"/>
    <property type="match status" value="1"/>
</dbReference>
<keyword evidence="4 9" id="KW-0378">Hydrolase</keyword>
<keyword evidence="12" id="KW-1185">Reference proteome</keyword>
<feature type="binding site" evidence="9">
    <location>
        <position position="120"/>
    </location>
    <ligand>
        <name>Zn(2+)</name>
        <dbReference type="ChEBI" id="CHEBI:29105"/>
        <note>catalytic</note>
    </ligand>
</feature>
<evidence type="ECO:0000256" key="2">
    <source>
        <dbReference type="ARBA" id="ARBA00022670"/>
    </source>
</evidence>
<evidence type="ECO:0000256" key="10">
    <source>
        <dbReference type="SAM" id="MobiDB-lite"/>
    </source>
</evidence>
<evidence type="ECO:0000313" key="11">
    <source>
        <dbReference type="EMBL" id="MFJ1269712.1"/>
    </source>
</evidence>
<dbReference type="PANTHER" id="PTHR43126">
    <property type="entry name" value="D-ALANYL-D-ALANINE DIPEPTIDASE"/>
    <property type="match status" value="1"/>
</dbReference>
<feature type="region of interest" description="Disordered" evidence="10">
    <location>
        <begin position="92"/>
        <end position="115"/>
    </location>
</feature>
<comment type="cofactor">
    <cofactor evidence="9">
        <name>Zn(2+)</name>
        <dbReference type="ChEBI" id="CHEBI:29105"/>
    </cofactor>
    <text evidence="9">Binds 1 zinc ion per subunit.</text>
</comment>
<keyword evidence="7 9" id="KW-0482">Metalloprotease</keyword>
<evidence type="ECO:0000256" key="4">
    <source>
        <dbReference type="ARBA" id="ARBA00022801"/>
    </source>
</evidence>
<dbReference type="RefSeq" id="WP_400188525.1">
    <property type="nucleotide sequence ID" value="NZ_JBGORX010000008.1"/>
</dbReference>
<dbReference type="EC" id="3.4.13.22" evidence="9"/>
<organism evidence="11 12">
    <name type="scientific">Legionella lytica</name>
    <dbReference type="NCBI Taxonomy" id="96232"/>
    <lineage>
        <taxon>Bacteria</taxon>
        <taxon>Pseudomonadati</taxon>
        <taxon>Pseudomonadota</taxon>
        <taxon>Gammaproteobacteria</taxon>
        <taxon>Legionellales</taxon>
        <taxon>Legionellaceae</taxon>
        <taxon>Legionella</taxon>
    </lineage>
</organism>
<keyword evidence="8" id="KW-0961">Cell wall biogenesis/degradation</keyword>
<feature type="binding site" evidence="9">
    <location>
        <position position="127"/>
    </location>
    <ligand>
        <name>Zn(2+)</name>
        <dbReference type="ChEBI" id="CHEBI:29105"/>
        <note>catalytic</note>
    </ligand>
</feature>
<protein>
    <recommendedName>
        <fullName evidence="9">D-alanyl-D-alanine dipeptidase</fullName>
        <shortName evidence="9">D-Ala-D-Ala dipeptidase</shortName>
        <ecNumber evidence="9">3.4.13.22</ecNumber>
    </recommendedName>
</protein>
<feature type="site" description="Transition state stabilizer" evidence="9">
    <location>
        <position position="70"/>
    </location>
</feature>
<evidence type="ECO:0000256" key="7">
    <source>
        <dbReference type="ARBA" id="ARBA00023049"/>
    </source>
</evidence>
<sequence>MTNDFSDNDYAPIKLTNQTHPRIRVYPQYYKLGFSGVPHVYGRRAVLLRLLNVLELLPAEYGLLIWDVYRPREVQGALFTWMRNEIRKKNPQLSDEENYAETKKYMSPSSQRGDSYCPPHLSGGAIDLTLYDVATGIELEMGTAFDDCSEKADRDYFNQQINLSAAEVSIKKQRNLLRGLMEKAGFTSYQHEWWHFDLGTIFWSKETGNAPLFGPLFGDEEWPSN</sequence>
<gene>
    <name evidence="9" type="primary">ddpX</name>
    <name evidence="11" type="ORF">ACD661_14200</name>
</gene>
<evidence type="ECO:0000256" key="1">
    <source>
        <dbReference type="ARBA" id="ARBA00001362"/>
    </source>
</evidence>
<comment type="similarity">
    <text evidence="9">Belongs to the peptidase M15D family.</text>
</comment>
<keyword evidence="6 9" id="KW-0224">Dipeptidase</keyword>
<feature type="active site" description="Proton donor/acceptor" evidence="9">
    <location>
        <position position="192"/>
    </location>
</feature>
<evidence type="ECO:0000256" key="9">
    <source>
        <dbReference type="HAMAP-Rule" id="MF_01924"/>
    </source>
</evidence>
<evidence type="ECO:0000256" key="6">
    <source>
        <dbReference type="ARBA" id="ARBA00022997"/>
    </source>
</evidence>
<dbReference type="InterPro" id="IPR000755">
    <property type="entry name" value="A_A_dipeptidase"/>
</dbReference>
<feature type="binding site" evidence="9">
    <location>
        <position position="195"/>
    </location>
    <ligand>
        <name>Zn(2+)</name>
        <dbReference type="ChEBI" id="CHEBI:29105"/>
        <note>catalytic</note>
    </ligand>
</feature>
<comment type="caution">
    <text evidence="11">The sequence shown here is derived from an EMBL/GenBank/DDBJ whole genome shotgun (WGS) entry which is preliminary data.</text>
</comment>
<evidence type="ECO:0000256" key="5">
    <source>
        <dbReference type="ARBA" id="ARBA00022833"/>
    </source>
</evidence>
<dbReference type="HAMAP" id="MF_01924">
    <property type="entry name" value="A_A_dipeptidase"/>
    <property type="match status" value="1"/>
</dbReference>
<comment type="function">
    <text evidence="9">Catalyzes hydrolysis of the D-alanyl-D-alanine dipeptide.</text>
</comment>
<proteinExistence type="inferred from homology"/>
<reference evidence="11 12" key="1">
    <citation type="submission" date="2024-08" db="EMBL/GenBank/DDBJ databases">
        <title>Draft Genome Sequence of Legionella lytica strain DSB2004, Isolated From a Fire Sprinkler System.</title>
        <authorList>
            <person name="Everhart A.D."/>
            <person name="Kidane D.T."/>
            <person name="Farone A.L."/>
            <person name="Farone M.B."/>
        </authorList>
    </citation>
    <scope>NUCLEOTIDE SEQUENCE [LARGE SCALE GENOMIC DNA]</scope>
    <source>
        <strain evidence="11 12">DSB2004</strain>
    </source>
</reference>
<evidence type="ECO:0000256" key="8">
    <source>
        <dbReference type="ARBA" id="ARBA00023316"/>
    </source>
</evidence>
<keyword evidence="2 9" id="KW-0645">Protease</keyword>
<keyword evidence="5 9" id="KW-0862">Zinc</keyword>
<dbReference type="SUPFAM" id="SSF55166">
    <property type="entry name" value="Hedgehog/DD-peptidase"/>
    <property type="match status" value="1"/>
</dbReference>
<dbReference type="Proteomes" id="UP001615550">
    <property type="component" value="Unassembled WGS sequence"/>
</dbReference>
<evidence type="ECO:0000313" key="12">
    <source>
        <dbReference type="Proteomes" id="UP001615550"/>
    </source>
</evidence>